<keyword evidence="2" id="KW-1185">Reference proteome</keyword>
<comment type="caution">
    <text evidence="1">The sequence shown here is derived from an EMBL/GenBank/DDBJ whole genome shotgun (WGS) entry which is preliminary data.</text>
</comment>
<reference evidence="1 2" key="1">
    <citation type="submission" date="2019-06" db="EMBL/GenBank/DDBJ databases">
        <title>Rhodococcus spaelei sp. nov., isolated from a cave.</title>
        <authorList>
            <person name="Lee S.D."/>
        </authorList>
    </citation>
    <scope>NUCLEOTIDE SEQUENCE [LARGE SCALE GENOMIC DNA]</scope>
    <source>
        <strain evidence="1 2">C9-5</strain>
    </source>
</reference>
<evidence type="ECO:0000313" key="2">
    <source>
        <dbReference type="Proteomes" id="UP000316256"/>
    </source>
</evidence>
<accession>A0A541B072</accession>
<proteinExistence type="predicted"/>
<dbReference type="EMBL" id="VIGH01000010">
    <property type="protein sequence ID" value="TQF65716.1"/>
    <property type="molecule type" value="Genomic_DNA"/>
</dbReference>
<gene>
    <name evidence="1" type="ORF">FK531_19955</name>
</gene>
<name>A0A541B072_9NOCA</name>
<dbReference type="RefSeq" id="WP_142102579.1">
    <property type="nucleotide sequence ID" value="NZ_VIGH01000010.1"/>
</dbReference>
<evidence type="ECO:0000313" key="1">
    <source>
        <dbReference type="EMBL" id="TQF65716.1"/>
    </source>
</evidence>
<sequence>MLTDPLAEAIAEAEKLVEAAPHIRSEQDLLEGYQYLAGGILATVHAAWATEKTHPNFIQGTGPYTKMGLDNPDTLYFGARVNDDAEYVVSGTRGTTTDLSFQVLSGNYTDSNVPGSETAFDDRAIDIAPDGTFEVRFGPANEDGSPYGGGRRNHFTLGTGASQLVVREVYSDWSQQRGTIRIERVDRMGVPYDALTKEETEKRFARAGKALVGRVKTWLQFPEWFYLKLPVNTMTEPRLTPGGLATQFSSVGHYELADDQAMIITVPKSDAPYVGFQLGSMWYISLDYTGHQTSLNNTQAQVDPDGMVRMVVSERNPGVTNWIETVGHPRGILQFRWQRTSRELAPADGPTVEVVGIDEVAAKLPFHEQNKITPEDWTARIAARQAAIADRMLG</sequence>
<evidence type="ECO:0008006" key="3">
    <source>
        <dbReference type="Google" id="ProtNLM"/>
    </source>
</evidence>
<protein>
    <recommendedName>
        <fullName evidence="3">DUF1214 domain-containing protein</fullName>
    </recommendedName>
</protein>
<dbReference type="Proteomes" id="UP000316256">
    <property type="component" value="Unassembled WGS sequence"/>
</dbReference>
<dbReference type="AlphaFoldDB" id="A0A541B072"/>
<dbReference type="OrthoDB" id="3204158at2"/>
<organism evidence="1 2">
    <name type="scientific">Rhodococcus spelaei</name>
    <dbReference type="NCBI Taxonomy" id="2546320"/>
    <lineage>
        <taxon>Bacteria</taxon>
        <taxon>Bacillati</taxon>
        <taxon>Actinomycetota</taxon>
        <taxon>Actinomycetes</taxon>
        <taxon>Mycobacteriales</taxon>
        <taxon>Nocardiaceae</taxon>
        <taxon>Rhodococcus</taxon>
    </lineage>
</organism>